<dbReference type="PROSITE" id="PS51133">
    <property type="entry name" value="ZF_TFIIS_2"/>
    <property type="match status" value="1"/>
</dbReference>
<evidence type="ECO:0000256" key="2">
    <source>
        <dbReference type="ARBA" id="ARBA00022723"/>
    </source>
</evidence>
<dbReference type="Pfam" id="PF01096">
    <property type="entry name" value="Zn_ribbon_TFIIS"/>
    <property type="match status" value="1"/>
</dbReference>
<dbReference type="Pfam" id="PF02150">
    <property type="entry name" value="Zn_ribbon_RPB9"/>
    <property type="match status" value="1"/>
</dbReference>
<keyword evidence="4" id="KW-0862">Zinc</keyword>
<evidence type="ECO:0000256" key="5">
    <source>
        <dbReference type="ARBA" id="ARBA00023015"/>
    </source>
</evidence>
<comment type="similarity">
    <text evidence="1">Belongs to the archaeal RpoM/eukaryotic RPA12/RPB9/RPC11 RNA polymerase family.</text>
</comment>
<dbReference type="PANTHER" id="PTHR11239">
    <property type="entry name" value="DNA-DIRECTED RNA POLYMERASE"/>
    <property type="match status" value="1"/>
</dbReference>
<dbReference type="GO" id="GO:0003899">
    <property type="term" value="F:DNA-directed RNA polymerase activity"/>
    <property type="evidence" value="ECO:0007669"/>
    <property type="project" value="InterPro"/>
</dbReference>
<keyword evidence="3" id="KW-0863">Zinc-finger</keyword>
<dbReference type="PANTHER" id="PTHR11239:SF12">
    <property type="entry name" value="DNA-DIRECTED RNA POLYMERASE III SUBUNIT RPC10"/>
    <property type="match status" value="1"/>
</dbReference>
<dbReference type="EMBL" id="DRVY01000039">
    <property type="protein sequence ID" value="HHR92126.1"/>
    <property type="molecule type" value="Genomic_DNA"/>
</dbReference>
<dbReference type="SMART" id="SM00440">
    <property type="entry name" value="ZnF_C2C2"/>
    <property type="match status" value="1"/>
</dbReference>
<protein>
    <submittedName>
        <fullName evidence="8">Transcription factor S</fullName>
    </submittedName>
</protein>
<dbReference type="AlphaFoldDB" id="A0A7C5URE4"/>
<dbReference type="InterPro" id="IPR019761">
    <property type="entry name" value="DNA-dir_RNA_pol-M_15_CS"/>
</dbReference>
<dbReference type="GO" id="GO:0008270">
    <property type="term" value="F:zinc ion binding"/>
    <property type="evidence" value="ECO:0007669"/>
    <property type="project" value="UniProtKB-KW"/>
</dbReference>
<evidence type="ECO:0000256" key="4">
    <source>
        <dbReference type="ARBA" id="ARBA00022833"/>
    </source>
</evidence>
<evidence type="ECO:0000256" key="6">
    <source>
        <dbReference type="ARBA" id="ARBA00023163"/>
    </source>
</evidence>
<evidence type="ECO:0000259" key="7">
    <source>
        <dbReference type="PROSITE" id="PS51133"/>
    </source>
</evidence>
<dbReference type="SUPFAM" id="SSF57783">
    <property type="entry name" value="Zinc beta-ribbon"/>
    <property type="match status" value="2"/>
</dbReference>
<keyword evidence="5" id="KW-0805">Transcription regulation</keyword>
<feature type="domain" description="TFIIS-type" evidence="7">
    <location>
        <begin position="65"/>
        <end position="105"/>
    </location>
</feature>
<dbReference type="NCBIfam" id="TIGR01384">
    <property type="entry name" value="TFS_arch"/>
    <property type="match status" value="1"/>
</dbReference>
<dbReference type="GO" id="GO:0003676">
    <property type="term" value="F:nucleic acid binding"/>
    <property type="evidence" value="ECO:0007669"/>
    <property type="project" value="InterPro"/>
</dbReference>
<keyword evidence="6" id="KW-0804">Transcription</keyword>
<evidence type="ECO:0000256" key="1">
    <source>
        <dbReference type="ARBA" id="ARBA00008925"/>
    </source>
</evidence>
<dbReference type="PROSITE" id="PS00466">
    <property type="entry name" value="ZF_TFIIS_1"/>
    <property type="match status" value="1"/>
</dbReference>
<comment type="caution">
    <text evidence="8">The sequence shown here is derived from an EMBL/GenBank/DDBJ whole genome shotgun (WGS) entry which is preliminary data.</text>
</comment>
<dbReference type="SMART" id="SM00661">
    <property type="entry name" value="RPOL9"/>
    <property type="match status" value="1"/>
</dbReference>
<dbReference type="Gene3D" id="2.20.25.10">
    <property type="match status" value="2"/>
</dbReference>
<dbReference type="PIRSF" id="PIRSF005586">
    <property type="entry name" value="RNApol_RpoM"/>
    <property type="match status" value="1"/>
</dbReference>
<evidence type="ECO:0000256" key="3">
    <source>
        <dbReference type="ARBA" id="ARBA00022771"/>
    </source>
</evidence>
<dbReference type="InterPro" id="IPR001222">
    <property type="entry name" value="Znf_TFIIS"/>
</dbReference>
<dbReference type="InterPro" id="IPR006288">
    <property type="entry name" value="TFS"/>
</dbReference>
<proteinExistence type="inferred from homology"/>
<keyword evidence="2" id="KW-0479">Metal-binding</keyword>
<dbReference type="InterPro" id="IPR012164">
    <property type="entry name" value="Rpa12/Rpb9/Rpc10/TFS"/>
</dbReference>
<evidence type="ECO:0000313" key="8">
    <source>
        <dbReference type="EMBL" id="HHR92126.1"/>
    </source>
</evidence>
<dbReference type="GO" id="GO:0006351">
    <property type="term" value="P:DNA-templated transcription"/>
    <property type="evidence" value="ECO:0007669"/>
    <property type="project" value="InterPro"/>
</dbReference>
<name>A0A7C5URE4_UNCC3</name>
<organism evidence="8">
    <name type="scientific">candidate division CPR3 bacterium</name>
    <dbReference type="NCBI Taxonomy" id="2268181"/>
    <lineage>
        <taxon>Bacteria</taxon>
        <taxon>Bacteria division CPR3</taxon>
    </lineage>
</organism>
<reference evidence="8" key="1">
    <citation type="journal article" date="2020" name="mSystems">
        <title>Genome- and Community-Level Interaction Insights into Carbon Utilization and Element Cycling Functions of Hydrothermarchaeota in Hydrothermal Sediment.</title>
        <authorList>
            <person name="Zhou Z."/>
            <person name="Liu Y."/>
            <person name="Xu W."/>
            <person name="Pan J."/>
            <person name="Luo Z.H."/>
            <person name="Li M."/>
        </authorList>
    </citation>
    <scope>NUCLEOTIDE SEQUENCE [LARGE SCALE GENOMIC DNA]</scope>
    <source>
        <strain evidence="8">SpSt-1042</strain>
    </source>
</reference>
<gene>
    <name evidence="8" type="ORF">ENL96_01255</name>
</gene>
<dbReference type="PROSITE" id="PS01030">
    <property type="entry name" value="RNA_POL_M_15KD"/>
    <property type="match status" value="1"/>
</dbReference>
<accession>A0A7C5URE4</accession>
<dbReference type="InterPro" id="IPR001529">
    <property type="entry name" value="Zn_ribbon_RPB9"/>
</dbReference>
<sequence>MKFCRKCGNLMVPENKNGEIVYVCRKCGDIEKSQITKIHEKIKKKEETITFFDEEKDLEQYPIDKDVKCPECGKKGARWFMRQTRAADEAPTIFYCCIHCKHKWREY</sequence>
<dbReference type="GO" id="GO:0006355">
    <property type="term" value="P:regulation of DNA-templated transcription"/>
    <property type="evidence" value="ECO:0007669"/>
    <property type="project" value="InterPro"/>
</dbReference>